<dbReference type="PROSITE" id="PS51007">
    <property type="entry name" value="CYTC"/>
    <property type="match status" value="1"/>
</dbReference>
<keyword evidence="1" id="KW-0813">Transport</keyword>
<keyword evidence="4" id="KW-0249">Electron transport</keyword>
<evidence type="ECO:0000259" key="8">
    <source>
        <dbReference type="PROSITE" id="PS51007"/>
    </source>
</evidence>
<comment type="caution">
    <text evidence="9">The sequence shown here is derived from an EMBL/GenBank/DDBJ whole genome shotgun (WGS) entry which is preliminary data.</text>
</comment>
<name>A0ABS9Z4R8_9HYPH</name>
<dbReference type="PRINTS" id="PR00604">
    <property type="entry name" value="CYTCHRMECIAB"/>
</dbReference>
<evidence type="ECO:0000256" key="7">
    <source>
        <dbReference type="SAM" id="SignalP"/>
    </source>
</evidence>
<dbReference type="Proteomes" id="UP001139104">
    <property type="component" value="Unassembled WGS sequence"/>
</dbReference>
<keyword evidence="10" id="KW-1185">Reference proteome</keyword>
<dbReference type="Pfam" id="PF00034">
    <property type="entry name" value="Cytochrom_C"/>
    <property type="match status" value="1"/>
</dbReference>
<keyword evidence="7" id="KW-0732">Signal</keyword>
<dbReference type="InterPro" id="IPR036909">
    <property type="entry name" value="Cyt_c-like_dom_sf"/>
</dbReference>
<keyword evidence="3 6" id="KW-0479">Metal-binding</keyword>
<accession>A0ABS9Z4R8</accession>
<feature type="signal peptide" evidence="7">
    <location>
        <begin position="1"/>
        <end position="22"/>
    </location>
</feature>
<dbReference type="InterPro" id="IPR002327">
    <property type="entry name" value="Cyt_c_1A/1B"/>
</dbReference>
<feature type="domain" description="Cytochrome c" evidence="8">
    <location>
        <begin position="27"/>
        <end position="127"/>
    </location>
</feature>
<feature type="chain" id="PRO_5046662370" evidence="7">
    <location>
        <begin position="23"/>
        <end position="137"/>
    </location>
</feature>
<dbReference type="InterPro" id="IPR009056">
    <property type="entry name" value="Cyt_c-like_dom"/>
</dbReference>
<dbReference type="RefSeq" id="WP_243066672.1">
    <property type="nucleotide sequence ID" value="NZ_JAIVFK010000004.1"/>
</dbReference>
<dbReference type="PANTHER" id="PTHR11961">
    <property type="entry name" value="CYTOCHROME C"/>
    <property type="match status" value="1"/>
</dbReference>
<evidence type="ECO:0000256" key="1">
    <source>
        <dbReference type="ARBA" id="ARBA00022448"/>
    </source>
</evidence>
<evidence type="ECO:0000256" key="5">
    <source>
        <dbReference type="ARBA" id="ARBA00023004"/>
    </source>
</evidence>
<organism evidence="9 10">
    <name type="scientific">Candidatus Rhodoblastus alkanivorans</name>
    <dbReference type="NCBI Taxonomy" id="2954117"/>
    <lineage>
        <taxon>Bacteria</taxon>
        <taxon>Pseudomonadati</taxon>
        <taxon>Pseudomonadota</taxon>
        <taxon>Alphaproteobacteria</taxon>
        <taxon>Hyphomicrobiales</taxon>
        <taxon>Rhodoblastaceae</taxon>
        <taxon>Rhodoblastus</taxon>
    </lineage>
</organism>
<evidence type="ECO:0000256" key="3">
    <source>
        <dbReference type="ARBA" id="ARBA00022723"/>
    </source>
</evidence>
<protein>
    <submittedName>
        <fullName evidence="9">Cytochrome c family protein</fullName>
    </submittedName>
</protein>
<dbReference type="Gene3D" id="1.10.760.10">
    <property type="entry name" value="Cytochrome c-like domain"/>
    <property type="match status" value="1"/>
</dbReference>
<evidence type="ECO:0000313" key="9">
    <source>
        <dbReference type="EMBL" id="MCI4682675.1"/>
    </source>
</evidence>
<keyword evidence="2 6" id="KW-0349">Heme</keyword>
<reference evidence="9" key="1">
    <citation type="journal article" date="2022" name="ISME J.">
        <title>Identification of active gaseous-alkane degraders at natural gas seeps.</title>
        <authorList>
            <person name="Farhan Ul Haque M."/>
            <person name="Hernandez M."/>
            <person name="Crombie A.T."/>
            <person name="Murrell J.C."/>
        </authorList>
    </citation>
    <scope>NUCLEOTIDE SEQUENCE</scope>
    <source>
        <strain evidence="9">PC2</strain>
    </source>
</reference>
<proteinExistence type="predicted"/>
<dbReference type="EMBL" id="JAIVFP010000001">
    <property type="protein sequence ID" value="MCI4682675.1"/>
    <property type="molecule type" value="Genomic_DNA"/>
</dbReference>
<sequence>MRGKILVLSGALFAALAFGAQAAQLKGDPKAGEIVFNQCRQCHHIGKGATNFYGPVLNGIIDRPAGTVPGYNYSEANKHSGKVWNVATLTSYLKQPQHDVPKTYMTFKGLKGDQDIANVIAYMSQFDRSGAMHAPTE</sequence>
<dbReference type="SUPFAM" id="SSF46626">
    <property type="entry name" value="Cytochrome c"/>
    <property type="match status" value="1"/>
</dbReference>
<evidence type="ECO:0000256" key="4">
    <source>
        <dbReference type="ARBA" id="ARBA00022982"/>
    </source>
</evidence>
<evidence type="ECO:0000256" key="2">
    <source>
        <dbReference type="ARBA" id="ARBA00022617"/>
    </source>
</evidence>
<evidence type="ECO:0000256" key="6">
    <source>
        <dbReference type="PROSITE-ProRule" id="PRU00433"/>
    </source>
</evidence>
<evidence type="ECO:0000313" key="10">
    <source>
        <dbReference type="Proteomes" id="UP001139104"/>
    </source>
</evidence>
<gene>
    <name evidence="9" type="ORF">K2U94_07835</name>
</gene>
<keyword evidence="5 6" id="KW-0408">Iron</keyword>